<gene>
    <name evidence="1" type="ordered locus">Pogu_0883</name>
</gene>
<reference evidence="1 2" key="1">
    <citation type="journal article" date="2012" name="Stand. Genomic Sci.">
        <title>Complete genome sequence of Pyrobaculum oguniense.</title>
        <authorList>
            <person name="Bernick D.L."/>
            <person name="Karplus K."/>
            <person name="Lui L.M."/>
            <person name="Coker J.K."/>
            <person name="Murphy J.N."/>
            <person name="Chan P.P."/>
            <person name="Cozen A.E."/>
            <person name="Lowe T.M."/>
        </authorList>
    </citation>
    <scope>NUCLEOTIDE SEQUENCE [LARGE SCALE GENOMIC DNA]</scope>
    <source>
        <strain evidence="1 2">TE7</strain>
    </source>
</reference>
<dbReference type="InterPro" id="IPR005500">
    <property type="entry name" value="DUF309"/>
</dbReference>
<dbReference type="InterPro" id="IPR023203">
    <property type="entry name" value="TTHA0068_sf"/>
</dbReference>
<accession>H6Q9S5</accession>
<evidence type="ECO:0008006" key="3">
    <source>
        <dbReference type="Google" id="ProtNLM"/>
    </source>
</evidence>
<dbReference type="STRING" id="698757.Pogu_0883"/>
<dbReference type="AlphaFoldDB" id="H6Q9S5"/>
<dbReference type="Gene3D" id="1.10.3450.10">
    <property type="entry name" value="TTHA0068-like"/>
    <property type="match status" value="1"/>
</dbReference>
<name>H6Q9S5_PYROT</name>
<protein>
    <recommendedName>
        <fullName evidence="3">DUF309 domain-containing protein</fullName>
    </recommendedName>
</protein>
<dbReference type="Pfam" id="PF03745">
    <property type="entry name" value="DUF309"/>
    <property type="match status" value="1"/>
</dbReference>
<evidence type="ECO:0000313" key="2">
    <source>
        <dbReference type="Proteomes" id="UP000009062"/>
    </source>
</evidence>
<proteinExistence type="predicted"/>
<sequence>MRYLLIVENPGYTPGHREELLRRIRAALPVISVRVASTHVEVDVKSDDLAKAKETVERVIGGKVLEAVDITFEDVPGGVETYVRLFNAERFWEAHNALEGLWRRTKSPTLQGLIMLAAAFVKLQEGSPEKFERLLKEAIYLIEEDVGCIKIKEVKKLAEKALLEKRPFKITCS</sequence>
<dbReference type="HOGENOM" id="CLU_1465195_0_0_2"/>
<dbReference type="SUPFAM" id="SSF140663">
    <property type="entry name" value="TTHA0068-like"/>
    <property type="match status" value="1"/>
</dbReference>
<dbReference type="KEGG" id="pog:Pogu_0883"/>
<dbReference type="eggNOG" id="arCOG03705">
    <property type="taxonomic scope" value="Archaea"/>
</dbReference>
<evidence type="ECO:0000313" key="1">
    <source>
        <dbReference type="EMBL" id="AFA38910.1"/>
    </source>
</evidence>
<organism evidence="1 2">
    <name type="scientific">Pyrobaculum oguniense (strain DSM 13380 / JCM 10595 / TE7)</name>
    <dbReference type="NCBI Taxonomy" id="698757"/>
    <lineage>
        <taxon>Archaea</taxon>
        <taxon>Thermoproteota</taxon>
        <taxon>Thermoprotei</taxon>
        <taxon>Thermoproteales</taxon>
        <taxon>Thermoproteaceae</taxon>
        <taxon>Pyrobaculum</taxon>
    </lineage>
</organism>
<dbReference type="Proteomes" id="UP000009062">
    <property type="component" value="Chromosome"/>
</dbReference>
<keyword evidence="2" id="KW-1185">Reference proteome</keyword>
<dbReference type="EMBL" id="CP003316">
    <property type="protein sequence ID" value="AFA38910.1"/>
    <property type="molecule type" value="Genomic_DNA"/>
</dbReference>